<dbReference type="SUPFAM" id="SSF54523">
    <property type="entry name" value="Pili subunits"/>
    <property type="match status" value="1"/>
</dbReference>
<keyword evidence="3 6" id="KW-0812">Transmembrane</keyword>
<dbReference type="InterPro" id="IPR012902">
    <property type="entry name" value="N_methyl_site"/>
</dbReference>
<dbReference type="Pfam" id="PF07963">
    <property type="entry name" value="N_methyl"/>
    <property type="match status" value="1"/>
</dbReference>
<evidence type="ECO:0000256" key="2">
    <source>
        <dbReference type="ARBA" id="ARBA00022481"/>
    </source>
</evidence>
<dbReference type="Proteomes" id="UP000001029">
    <property type="component" value="Chromosome"/>
</dbReference>
<dbReference type="NCBIfam" id="TIGR02532">
    <property type="entry name" value="IV_pilin_GFxxxE"/>
    <property type="match status" value="1"/>
</dbReference>
<reference evidence="7 8" key="1">
    <citation type="journal article" date="2009" name="Appl. Environ. Microbiol.">
        <title>Genomic analysis of 'Elusimicrobium minutum,' the first cultivated representative of the phylum 'Elusimicrobia' (formerly termite group 1).</title>
        <authorList>
            <person name="Herlemann D.P.R."/>
            <person name="Geissinger O."/>
            <person name="Ikeda-Ohtsubo W."/>
            <person name="Kunin V."/>
            <person name="Sun H."/>
            <person name="Lapidus A."/>
            <person name="Hugenholtz P."/>
            <person name="Brune A."/>
        </authorList>
    </citation>
    <scope>NUCLEOTIDE SEQUENCE [LARGE SCALE GENOMIC DNA]</scope>
    <source>
        <strain evidence="7 8">Pei191</strain>
    </source>
</reference>
<dbReference type="PROSITE" id="PS00409">
    <property type="entry name" value="PROKAR_NTER_METHYL"/>
    <property type="match status" value="1"/>
</dbReference>
<evidence type="ECO:0000256" key="3">
    <source>
        <dbReference type="ARBA" id="ARBA00022692"/>
    </source>
</evidence>
<keyword evidence="2" id="KW-0488">Methylation</keyword>
<proteinExistence type="predicted"/>
<dbReference type="GO" id="GO:0016020">
    <property type="term" value="C:membrane"/>
    <property type="evidence" value="ECO:0007669"/>
    <property type="project" value="UniProtKB-SubCell"/>
</dbReference>
<dbReference type="HOGENOM" id="CLU_091705_3_0_0"/>
<keyword evidence="4 6" id="KW-1133">Transmembrane helix</keyword>
<dbReference type="PANTHER" id="PTHR30093">
    <property type="entry name" value="GENERAL SECRETION PATHWAY PROTEIN G"/>
    <property type="match status" value="1"/>
</dbReference>
<organism evidence="7 8">
    <name type="scientific">Elusimicrobium minutum (strain Pei191)</name>
    <dbReference type="NCBI Taxonomy" id="445932"/>
    <lineage>
        <taxon>Bacteria</taxon>
        <taxon>Pseudomonadati</taxon>
        <taxon>Elusimicrobiota</taxon>
        <taxon>Elusimicrobia</taxon>
        <taxon>Elusimicrobiales</taxon>
        <taxon>Elusimicrobiaceae</taxon>
        <taxon>Elusimicrobium</taxon>
    </lineage>
</organism>
<evidence type="ECO:0000313" key="8">
    <source>
        <dbReference type="Proteomes" id="UP000001029"/>
    </source>
</evidence>
<dbReference type="AlphaFoldDB" id="B2KB13"/>
<evidence type="ECO:0000256" key="1">
    <source>
        <dbReference type="ARBA" id="ARBA00004167"/>
    </source>
</evidence>
<dbReference type="InterPro" id="IPR045584">
    <property type="entry name" value="Pilin-like"/>
</dbReference>
<evidence type="ECO:0000313" key="7">
    <source>
        <dbReference type="EMBL" id="ACC97772.1"/>
    </source>
</evidence>
<evidence type="ECO:0000256" key="5">
    <source>
        <dbReference type="ARBA" id="ARBA00023136"/>
    </source>
</evidence>
<dbReference type="PANTHER" id="PTHR30093:SF44">
    <property type="entry name" value="TYPE II SECRETION SYSTEM CORE PROTEIN G"/>
    <property type="match status" value="1"/>
</dbReference>
<sequence>MRKGFTLIELLVVVLIIGILAAIALPQYQKAVMKSRYTQLFIMVKAVTDAEERYYLAEGSYTNDVNNLDIELPSNANYSYYFDIRGDGHAALVMTSKDGALQYVSYFAKSTARPSIKECRALSTNEKAISVCKSLTGKNTPDGAGGTGYPSFIF</sequence>
<evidence type="ECO:0000256" key="4">
    <source>
        <dbReference type="ARBA" id="ARBA00022989"/>
    </source>
</evidence>
<dbReference type="OrthoDB" id="5296638at2"/>
<name>B2KB13_ELUMP</name>
<evidence type="ECO:0000256" key="6">
    <source>
        <dbReference type="SAM" id="Phobius"/>
    </source>
</evidence>
<protein>
    <submittedName>
        <fullName evidence="7">PilE-like protein</fullName>
    </submittedName>
</protein>
<dbReference type="EMBL" id="CP001055">
    <property type="protein sequence ID" value="ACC97772.1"/>
    <property type="molecule type" value="Genomic_DNA"/>
</dbReference>
<dbReference type="Gene3D" id="3.30.700.10">
    <property type="entry name" value="Glycoprotein, Type 4 Pilin"/>
    <property type="match status" value="1"/>
</dbReference>
<dbReference type="RefSeq" id="WP_012414387.1">
    <property type="nucleotide sequence ID" value="NC_010644.1"/>
</dbReference>
<feature type="transmembrane region" description="Helical" evidence="6">
    <location>
        <begin position="6"/>
        <end position="26"/>
    </location>
</feature>
<keyword evidence="8" id="KW-1185">Reference proteome</keyword>
<gene>
    <name evidence="7" type="ordered locus">Emin_0210</name>
</gene>
<dbReference type="KEGG" id="emi:Emin_0210"/>
<keyword evidence="5 6" id="KW-0472">Membrane</keyword>
<comment type="subcellular location">
    <subcellularLocation>
        <location evidence="1">Membrane</location>
        <topology evidence="1">Single-pass membrane protein</topology>
    </subcellularLocation>
</comment>
<accession>B2KB13</accession>